<keyword evidence="3" id="KW-0812">Transmembrane</keyword>
<evidence type="ECO:0000256" key="2">
    <source>
        <dbReference type="SAM" id="MobiDB-lite"/>
    </source>
</evidence>
<feature type="transmembrane region" description="Helical" evidence="3">
    <location>
        <begin position="101"/>
        <end position="120"/>
    </location>
</feature>
<protein>
    <submittedName>
        <fullName evidence="4">DUF4407 domain-containing protein</fullName>
    </submittedName>
</protein>
<proteinExistence type="predicted"/>
<organism evidence="4 5">
    <name type="scientific">Nocardia arthritidis</name>
    <dbReference type="NCBI Taxonomy" id="228602"/>
    <lineage>
        <taxon>Bacteria</taxon>
        <taxon>Bacillati</taxon>
        <taxon>Actinomycetota</taxon>
        <taxon>Actinomycetes</taxon>
        <taxon>Mycobacteriales</taxon>
        <taxon>Nocardiaceae</taxon>
        <taxon>Nocardia</taxon>
    </lineage>
</organism>
<keyword evidence="1" id="KW-0175">Coiled coil</keyword>
<feature type="coiled-coil region" evidence="1">
    <location>
        <begin position="263"/>
        <end position="297"/>
    </location>
</feature>
<evidence type="ECO:0000256" key="3">
    <source>
        <dbReference type="SAM" id="Phobius"/>
    </source>
</evidence>
<dbReference type="EMBL" id="CP046172">
    <property type="protein sequence ID" value="QIS10506.1"/>
    <property type="molecule type" value="Genomic_DNA"/>
</dbReference>
<dbReference type="AlphaFoldDB" id="A0A6G9YBS1"/>
<reference evidence="4 5" key="1">
    <citation type="journal article" date="2019" name="ACS Chem. Biol.">
        <title>Identification and Mobilization of a Cryptic Antibiotic Biosynthesis Gene Locus from a Human-Pathogenic Nocardia Isolate.</title>
        <authorList>
            <person name="Herisse M."/>
            <person name="Ishida K."/>
            <person name="Porter J.L."/>
            <person name="Howden B."/>
            <person name="Hertweck C."/>
            <person name="Stinear T.P."/>
            <person name="Pidot S.J."/>
        </authorList>
    </citation>
    <scope>NUCLEOTIDE SEQUENCE [LARGE SCALE GENOMIC DNA]</scope>
    <source>
        <strain evidence="4 5">AUSMDU00012717</strain>
    </source>
</reference>
<name>A0A6G9YBS1_9NOCA</name>
<feature type="transmembrane region" description="Helical" evidence="3">
    <location>
        <begin position="73"/>
        <end position="95"/>
    </location>
</feature>
<gene>
    <name evidence="4" type="ORF">F5544_13085</name>
</gene>
<feature type="transmembrane region" description="Helical" evidence="3">
    <location>
        <begin position="141"/>
        <end position="161"/>
    </location>
</feature>
<dbReference type="InterPro" id="IPR025519">
    <property type="entry name" value="DUF4407"/>
</dbReference>
<accession>A0A6G9YBS1</accession>
<evidence type="ECO:0000313" key="5">
    <source>
        <dbReference type="Proteomes" id="UP000503540"/>
    </source>
</evidence>
<dbReference type="Pfam" id="PF14362">
    <property type="entry name" value="DUF4407"/>
    <property type="match status" value="1"/>
</dbReference>
<evidence type="ECO:0000256" key="1">
    <source>
        <dbReference type="SAM" id="Coils"/>
    </source>
</evidence>
<keyword evidence="3" id="KW-0472">Membrane</keyword>
<feature type="region of interest" description="Disordered" evidence="2">
    <location>
        <begin position="458"/>
        <end position="492"/>
    </location>
</feature>
<dbReference type="KEGG" id="nah:F5544_13085"/>
<evidence type="ECO:0000313" key="4">
    <source>
        <dbReference type="EMBL" id="QIS10506.1"/>
    </source>
</evidence>
<keyword evidence="5" id="KW-1185">Reference proteome</keyword>
<keyword evidence="3" id="KW-1133">Transmembrane helix</keyword>
<dbReference type="Proteomes" id="UP000503540">
    <property type="component" value="Chromosome"/>
</dbReference>
<sequence>MGESATLLANLVVRQTLHTGIPSGGALLAGIRPRVHRLHRKRQGDTMIRRWLVGLIGVRAELLRETPGDTFRYIAMAGVLLTTAAIAAVSATFALQMAVHVALPWAILLGIAWGIVILNLDRLLVISMTRHSGWKANLLAAVPRLALAILLGVVISTPLVLRIFEPEINTEIQVLNSAKKADFEKHLDGVQRYNEIPGLEQELAKQNAVAAKDPNAVEQNPAVVDQQKRVDAARAAHDKAFADAYGEIVGTSGTHVPGVAEAAREAQAKEQHAKAELDQAEADLAAVKADAKNAAQTDSANAKAAADRIQHDIDQRNSEKNREIQEFSASVSNDDGLLARLEALNALSDQRPDLGTAQMALFLLFLSIEVLPVFVKLLHLFGPLTEYEKLSARTEAAAEREAAKSMARRENTNDFLENLRMDLEQDQAQRQFDAGVQANKLLVDEQLAIAEQEIRRWSARESERRNYRAPRSFDPPPESPIPGRDGSTFRPN</sequence>